<evidence type="ECO:0000313" key="3">
    <source>
        <dbReference type="Proteomes" id="UP000613740"/>
    </source>
</evidence>
<organism evidence="2 3">
    <name type="scientific">Chlamydomonas schloesseri</name>
    <dbReference type="NCBI Taxonomy" id="2026947"/>
    <lineage>
        <taxon>Eukaryota</taxon>
        <taxon>Viridiplantae</taxon>
        <taxon>Chlorophyta</taxon>
        <taxon>core chlorophytes</taxon>
        <taxon>Chlorophyceae</taxon>
        <taxon>CS clade</taxon>
        <taxon>Chlamydomonadales</taxon>
        <taxon>Chlamydomonadaceae</taxon>
        <taxon>Chlamydomonas</taxon>
    </lineage>
</organism>
<name>A0A836B4Z6_9CHLO</name>
<dbReference type="EMBL" id="JAEHOD010000020">
    <property type="protein sequence ID" value="KAG2447846.1"/>
    <property type="molecule type" value="Genomic_DNA"/>
</dbReference>
<gene>
    <name evidence="2" type="ORF">HYH02_007302</name>
</gene>
<feature type="coiled-coil region" evidence="1">
    <location>
        <begin position="3"/>
        <end position="37"/>
    </location>
</feature>
<protein>
    <submittedName>
        <fullName evidence="2">Uncharacterized protein</fullName>
    </submittedName>
</protein>
<dbReference type="AlphaFoldDB" id="A0A836B4Z6"/>
<dbReference type="OrthoDB" id="542456at2759"/>
<evidence type="ECO:0000256" key="1">
    <source>
        <dbReference type="SAM" id="Coils"/>
    </source>
</evidence>
<comment type="caution">
    <text evidence="2">The sequence shown here is derived from an EMBL/GenBank/DDBJ whole genome shotgun (WGS) entry which is preliminary data.</text>
</comment>
<reference evidence="2" key="1">
    <citation type="journal article" date="2020" name="bioRxiv">
        <title>Comparative genomics of Chlamydomonas.</title>
        <authorList>
            <person name="Craig R.J."/>
            <person name="Hasan A.R."/>
            <person name="Ness R.W."/>
            <person name="Keightley P.D."/>
        </authorList>
    </citation>
    <scope>NUCLEOTIDE SEQUENCE</scope>
    <source>
        <strain evidence="2">CCAP 11/173</strain>
    </source>
</reference>
<keyword evidence="1" id="KW-0175">Coiled coil</keyword>
<keyword evidence="3" id="KW-1185">Reference proteome</keyword>
<dbReference type="Proteomes" id="UP000613740">
    <property type="component" value="Unassembled WGS sequence"/>
</dbReference>
<evidence type="ECO:0000313" key="2">
    <source>
        <dbReference type="EMBL" id="KAG2447846.1"/>
    </source>
</evidence>
<proteinExistence type="predicted"/>
<sequence>MELQEMQEQLQRKAEELQRAEAESLRLRQRLKLLETVLPVREQQIRLLQLEGTLPGGNIPSARAAQQRLTITELAPSDSDASSLDVGLSSGSGGGSSVAVSSSLAAVAVSVSSDGGRYLVDERGQVVLVPQAPPHGSADEVLRKFMAIWNRDVREAALLLATHDVRPHDPTPAMRLAALQDENWPLLCDMWKHYPSLLTDVCRLNMDTGRVEDPPPGHWEAVVTGLRPTAEQKAACLGALDLYRERMGPALRERKSLARQLSAALEQQADGQRGAAAAAAGRQPAQHHQQLGLAGWGQCGAGAGASGGGASGSKDVTFEFMSAAQSLQRNLDLEAKALGIIHDFVGTGVFDVVSMKRISVLSHPYFPDILAVLTAVEDLERRQGGGGASPRPLAT</sequence>
<accession>A0A836B4Z6</accession>